<sequence>MRSFVCMFDRDLGDAVFNEIRLESFVYSTGAVTIAGGLLATSQPVAAANPHFIRCSARGPDNAGNLEVVWKEAGLGDNQNIDYEASANATAVYACINRGGKYPQATNKESFEGSVSATGTFSSGKNGQINGSLTLMPPESTWDCPPGQQEVLASVSYSNVKIVDMTNDETCEVPGSFSEIYFTSN</sequence>
<gene>
    <name evidence="1" type="ORF">SAMN04487948_11941</name>
</gene>
<name>A0A1H8VSM4_9EURY</name>
<evidence type="ECO:0000313" key="2">
    <source>
        <dbReference type="Proteomes" id="UP000199126"/>
    </source>
</evidence>
<proteinExistence type="predicted"/>
<reference evidence="2" key="1">
    <citation type="submission" date="2016-10" db="EMBL/GenBank/DDBJ databases">
        <authorList>
            <person name="Varghese N."/>
            <person name="Submissions S."/>
        </authorList>
    </citation>
    <scope>NUCLEOTIDE SEQUENCE [LARGE SCALE GENOMIC DNA]</scope>
    <source>
        <strain evidence="2">CGMCC 1.10121</strain>
    </source>
</reference>
<dbReference type="Proteomes" id="UP000199126">
    <property type="component" value="Unassembled WGS sequence"/>
</dbReference>
<organism evidence="1 2">
    <name type="scientific">Halogranum amylolyticum</name>
    <dbReference type="NCBI Taxonomy" id="660520"/>
    <lineage>
        <taxon>Archaea</taxon>
        <taxon>Methanobacteriati</taxon>
        <taxon>Methanobacteriota</taxon>
        <taxon>Stenosarchaea group</taxon>
        <taxon>Halobacteria</taxon>
        <taxon>Halobacteriales</taxon>
        <taxon>Haloferacaceae</taxon>
    </lineage>
</organism>
<protein>
    <submittedName>
        <fullName evidence="1">Uncharacterized protein</fullName>
    </submittedName>
</protein>
<dbReference type="AlphaFoldDB" id="A0A1H8VSM4"/>
<dbReference type="EMBL" id="FODV01000019">
    <property type="protein sequence ID" value="SEP18432.1"/>
    <property type="molecule type" value="Genomic_DNA"/>
</dbReference>
<evidence type="ECO:0000313" key="1">
    <source>
        <dbReference type="EMBL" id="SEP18432.1"/>
    </source>
</evidence>
<accession>A0A1H8VSM4</accession>
<keyword evidence="2" id="KW-1185">Reference proteome</keyword>